<keyword evidence="2" id="KW-0732">Signal</keyword>
<sequence>MMKIMMMLFSSMMLMTLSMLSMNFNYKKSHPLMLISSLILTLLISSVSMSIFFNDHWFSFIMFIIMVGGMMIIFLYFISFINNLKTSMKWILLKNIPMKMILMMLFFFSFINLMKINSWNMNMMETYKMNIIDFKDLNNYNLMYLKPKNLLTIMSMLYLLMSMTIIVKICISKKLMLRKFN</sequence>
<keyword evidence="1" id="KW-0472">Membrane</keyword>
<keyword evidence="1" id="KW-1133">Transmembrane helix</keyword>
<feature type="transmembrane region" description="Helical" evidence="1">
    <location>
        <begin position="96"/>
        <end position="114"/>
    </location>
</feature>
<evidence type="ECO:0000313" key="3">
    <source>
        <dbReference type="EMBL" id="QTA50553.1"/>
    </source>
</evidence>
<evidence type="ECO:0000256" key="1">
    <source>
        <dbReference type="SAM" id="Phobius"/>
    </source>
</evidence>
<evidence type="ECO:0000256" key="2">
    <source>
        <dbReference type="SAM" id="SignalP"/>
    </source>
</evidence>
<name>A0A8A3UXZ1_9HYME</name>
<proteinExistence type="predicted"/>
<geneLocation type="mitochondrion" evidence="3"/>
<feature type="chain" id="PRO_5032492282" evidence="2">
    <location>
        <begin position="19"/>
        <end position="181"/>
    </location>
</feature>
<keyword evidence="3" id="KW-0496">Mitochondrion</keyword>
<feature type="transmembrane region" description="Helical" evidence="1">
    <location>
        <begin position="150"/>
        <end position="171"/>
    </location>
</feature>
<feature type="transmembrane region" description="Helical" evidence="1">
    <location>
        <begin position="60"/>
        <end position="84"/>
    </location>
</feature>
<organism evidence="3">
    <name type="scientific">Sycophila sp. 2 JXW-2020</name>
    <dbReference type="NCBI Taxonomy" id="2781670"/>
    <lineage>
        <taxon>Eukaryota</taxon>
        <taxon>Metazoa</taxon>
        <taxon>Ecdysozoa</taxon>
        <taxon>Arthropoda</taxon>
        <taxon>Hexapoda</taxon>
        <taxon>Insecta</taxon>
        <taxon>Pterygota</taxon>
        <taxon>Neoptera</taxon>
        <taxon>Endopterygota</taxon>
        <taxon>Hymenoptera</taxon>
        <taxon>Apocrita</taxon>
        <taxon>Proctotrupomorpha</taxon>
        <taxon>Chalcidoidea</taxon>
        <taxon>Eurytomidae</taxon>
        <taxon>Eurytominae</taxon>
        <taxon>Sycophila</taxon>
    </lineage>
</organism>
<accession>A0A8A3UXZ1</accession>
<gene>
    <name evidence="3" type="primary">ND6</name>
</gene>
<feature type="signal peptide" evidence="2">
    <location>
        <begin position="1"/>
        <end position="18"/>
    </location>
</feature>
<reference evidence="3" key="1">
    <citation type="journal article" name="Insects">
        <title>Tracking the Distribution and Burst of Nuclear Mitochondrial DNA Sequences (NUMTs) in Fig Wasp Genomes.</title>
        <authorList>
            <person name="Wang J.X."/>
            <person name="Liu J."/>
            <person name="Miao Y.H."/>
            <person name="Huang D.W."/>
            <person name="Xiao J.H."/>
        </authorList>
    </citation>
    <scope>NUCLEOTIDE SEQUENCE</scope>
</reference>
<dbReference type="EMBL" id="MT947603">
    <property type="protein sequence ID" value="QTA50553.1"/>
    <property type="molecule type" value="Genomic_DNA"/>
</dbReference>
<protein>
    <submittedName>
        <fullName evidence="3">NADH dehydrogenase subunit 6</fullName>
    </submittedName>
</protein>
<keyword evidence="1" id="KW-0812">Transmembrane</keyword>
<dbReference type="AlphaFoldDB" id="A0A8A3UXZ1"/>